<sequence length="91" mass="10390">MTQQSSIKALALQVLRRKHHAQQECNSKFHGIDSSVEQKEDFATNNIIKFKLPEFESNLQSLEPTTVAENKAECFERIENQSVKEASLNAR</sequence>
<protein>
    <submittedName>
        <fullName evidence="1">Uncharacterized protein</fullName>
    </submittedName>
</protein>
<dbReference type="AlphaFoldDB" id="A0A382KWW3"/>
<evidence type="ECO:0000313" key="1">
    <source>
        <dbReference type="EMBL" id="SVC29118.1"/>
    </source>
</evidence>
<gene>
    <name evidence="1" type="ORF">METZ01_LOCUS281972</name>
</gene>
<proteinExistence type="predicted"/>
<feature type="non-terminal residue" evidence="1">
    <location>
        <position position="91"/>
    </location>
</feature>
<reference evidence="1" key="1">
    <citation type="submission" date="2018-05" db="EMBL/GenBank/DDBJ databases">
        <authorList>
            <person name="Lanie J.A."/>
            <person name="Ng W.-L."/>
            <person name="Kazmierczak K.M."/>
            <person name="Andrzejewski T.M."/>
            <person name="Davidsen T.M."/>
            <person name="Wayne K.J."/>
            <person name="Tettelin H."/>
            <person name="Glass J.I."/>
            <person name="Rusch D."/>
            <person name="Podicherti R."/>
            <person name="Tsui H.-C.T."/>
            <person name="Winkler M.E."/>
        </authorList>
    </citation>
    <scope>NUCLEOTIDE SEQUENCE</scope>
</reference>
<accession>A0A382KWW3</accession>
<dbReference type="EMBL" id="UINC01083427">
    <property type="protein sequence ID" value="SVC29118.1"/>
    <property type="molecule type" value="Genomic_DNA"/>
</dbReference>
<name>A0A382KWW3_9ZZZZ</name>
<organism evidence="1">
    <name type="scientific">marine metagenome</name>
    <dbReference type="NCBI Taxonomy" id="408172"/>
    <lineage>
        <taxon>unclassified sequences</taxon>
        <taxon>metagenomes</taxon>
        <taxon>ecological metagenomes</taxon>
    </lineage>
</organism>